<gene>
    <name evidence="2" type="primary">FAM167B</name>
</gene>
<dbReference type="PANTHER" id="PTHR32289:SF4">
    <property type="entry name" value="PROTEIN FAM167B"/>
    <property type="match status" value="1"/>
</dbReference>
<organism evidence="2 3">
    <name type="scientific">Electrophorus electricus</name>
    <name type="common">Electric eel</name>
    <name type="synonym">Gymnotus electricus</name>
    <dbReference type="NCBI Taxonomy" id="8005"/>
    <lineage>
        <taxon>Eukaryota</taxon>
        <taxon>Metazoa</taxon>
        <taxon>Chordata</taxon>
        <taxon>Craniata</taxon>
        <taxon>Vertebrata</taxon>
        <taxon>Euteleostomi</taxon>
        <taxon>Actinopterygii</taxon>
        <taxon>Neopterygii</taxon>
        <taxon>Teleostei</taxon>
        <taxon>Ostariophysi</taxon>
        <taxon>Gymnotiformes</taxon>
        <taxon>Gymnotoidei</taxon>
        <taxon>Gymnotidae</taxon>
        <taxon>Electrophorus</taxon>
    </lineage>
</organism>
<keyword evidence="3" id="KW-1185">Reference proteome</keyword>
<dbReference type="PANTHER" id="PTHR32289">
    <property type="entry name" value="PROTEIN FAM167A"/>
    <property type="match status" value="1"/>
</dbReference>
<reference evidence="2" key="3">
    <citation type="submission" date="2020-05" db="EMBL/GenBank/DDBJ databases">
        <title>Electrophorus electricus (electric eel) genome, fEleEle1, primary haplotype.</title>
        <authorList>
            <person name="Myers G."/>
            <person name="Meyer A."/>
            <person name="Fedrigo O."/>
            <person name="Formenti G."/>
            <person name="Rhie A."/>
            <person name="Tracey A."/>
            <person name="Sims Y."/>
            <person name="Jarvis E.D."/>
        </authorList>
    </citation>
    <scope>NUCLEOTIDE SEQUENCE [LARGE SCALE GENOMIC DNA]</scope>
</reference>
<reference evidence="3" key="2">
    <citation type="journal article" date="2017" name="Sci. Adv.">
        <title>A tail of two voltages: Proteomic comparison of the three electric organs of the electric eel.</title>
        <authorList>
            <person name="Traeger L.L."/>
            <person name="Sabat G."/>
            <person name="Barrett-Wilt G.A."/>
            <person name="Wells G.B."/>
            <person name="Sussman M.R."/>
        </authorList>
    </citation>
    <scope>NUCLEOTIDE SEQUENCE [LARGE SCALE GENOMIC DNA]</scope>
</reference>
<reference evidence="3" key="1">
    <citation type="journal article" date="2014" name="Science">
        <title>Nonhuman genetics. Genomic basis for the convergent evolution of electric organs.</title>
        <authorList>
            <person name="Gallant J.R."/>
            <person name="Traeger L.L."/>
            <person name="Volkening J.D."/>
            <person name="Moffett H."/>
            <person name="Chen P.H."/>
            <person name="Novina C.D."/>
            <person name="Phillips G.N.Jr."/>
            <person name="Anand R."/>
            <person name="Wells G.B."/>
            <person name="Pinch M."/>
            <person name="Guth R."/>
            <person name="Unguez G.A."/>
            <person name="Albert J.S."/>
            <person name="Zakon H.H."/>
            <person name="Samanta M.P."/>
            <person name="Sussman M.R."/>
        </authorList>
    </citation>
    <scope>NUCLEOTIDE SEQUENCE [LARGE SCALE GENOMIC DNA]</scope>
</reference>
<evidence type="ECO:0000313" key="3">
    <source>
        <dbReference type="Proteomes" id="UP000314983"/>
    </source>
</evidence>
<evidence type="ECO:0000256" key="1">
    <source>
        <dbReference type="ARBA" id="ARBA00005489"/>
    </source>
</evidence>
<accession>A0A4W4DVH7</accession>
<proteinExistence type="inferred from homology"/>
<sequence length="186" mass="21115">MARSPAAADPIRMEEDTDDLDSVKALAAKLKLQTRRASYSEWKERVQTRPWTRAQPGASADRAADLGGLARHGTPATTVRDICGFHTIDDALEWLRGELQEMRLQDNRLARQLIHMRAEIHRLKVEQVCHRHKEMLEDAAYELEECGEESDLLCDIPLKATFALSTPLKHLGLTKMNLNARRFSLC</sequence>
<dbReference type="InterPro" id="IPR024280">
    <property type="entry name" value="FAM167"/>
</dbReference>
<comment type="similarity">
    <text evidence="1">Belongs to the FAM167 (SEC) family.</text>
</comment>
<evidence type="ECO:0000313" key="2">
    <source>
        <dbReference type="Ensembl" id="ENSEEEP00000002877.2"/>
    </source>
</evidence>
<dbReference type="GeneTree" id="ENSGT00940000159693"/>
<name>A0A4W4DVH7_ELEEL</name>
<dbReference type="InterPro" id="IPR051771">
    <property type="entry name" value="FAM167_domain"/>
</dbReference>
<dbReference type="STRING" id="8005.ENSEEEP00000002877"/>
<reference evidence="2" key="4">
    <citation type="submission" date="2025-08" db="UniProtKB">
        <authorList>
            <consortium name="Ensembl"/>
        </authorList>
    </citation>
    <scope>IDENTIFICATION</scope>
</reference>
<dbReference type="Ensembl" id="ENSEEET00000002923.2">
    <property type="protein sequence ID" value="ENSEEEP00000002877.2"/>
    <property type="gene ID" value="ENSEEEG00000001643.2"/>
</dbReference>
<dbReference type="Pfam" id="PF11652">
    <property type="entry name" value="FAM167"/>
    <property type="match status" value="1"/>
</dbReference>
<evidence type="ECO:0008006" key="4">
    <source>
        <dbReference type="Google" id="ProtNLM"/>
    </source>
</evidence>
<dbReference type="AlphaFoldDB" id="A0A4W4DVH7"/>
<dbReference type="Proteomes" id="UP000314983">
    <property type="component" value="Chromosome 13"/>
</dbReference>
<dbReference type="OMA" id="WTDATHG"/>
<reference evidence="2" key="5">
    <citation type="submission" date="2025-09" db="UniProtKB">
        <authorList>
            <consortium name="Ensembl"/>
        </authorList>
    </citation>
    <scope>IDENTIFICATION</scope>
</reference>
<protein>
    <recommendedName>
        <fullName evidence="4">Family with sequence similarity 167 member B</fullName>
    </recommendedName>
</protein>